<proteinExistence type="predicted"/>
<accession>A0A2M4CDI9</accession>
<organism evidence="2">
    <name type="scientific">Anopheles marajoara</name>
    <dbReference type="NCBI Taxonomy" id="58244"/>
    <lineage>
        <taxon>Eukaryota</taxon>
        <taxon>Metazoa</taxon>
        <taxon>Ecdysozoa</taxon>
        <taxon>Arthropoda</taxon>
        <taxon>Hexapoda</taxon>
        <taxon>Insecta</taxon>
        <taxon>Pterygota</taxon>
        <taxon>Neoptera</taxon>
        <taxon>Endopterygota</taxon>
        <taxon>Diptera</taxon>
        <taxon>Nematocera</taxon>
        <taxon>Culicoidea</taxon>
        <taxon>Culicidae</taxon>
        <taxon>Anophelinae</taxon>
        <taxon>Anopheles</taxon>
    </lineage>
</organism>
<sequence>MLNLHILYESTLLAQALALACAQGYIEAYNCLAVFTNKDSIQLFALPVCVRAGQRLVPPRKTCGVMNLSKANC</sequence>
<reference evidence="2" key="1">
    <citation type="submission" date="2018-01" db="EMBL/GenBank/DDBJ databases">
        <title>An insight into the sialome of Amazonian anophelines.</title>
        <authorList>
            <person name="Ribeiro J.M."/>
            <person name="Scarpassa V."/>
            <person name="Calvo E."/>
        </authorList>
    </citation>
    <scope>NUCLEOTIDE SEQUENCE</scope>
    <source>
        <tissue evidence="2">Salivary glands</tissue>
    </source>
</reference>
<dbReference type="EMBL" id="GGFJ01014188">
    <property type="protein sequence ID" value="MBW63329.1"/>
    <property type="molecule type" value="Transcribed_RNA"/>
</dbReference>
<evidence type="ECO:0000256" key="1">
    <source>
        <dbReference type="SAM" id="SignalP"/>
    </source>
</evidence>
<feature type="signal peptide" evidence="1">
    <location>
        <begin position="1"/>
        <end position="28"/>
    </location>
</feature>
<evidence type="ECO:0000313" key="2">
    <source>
        <dbReference type="EMBL" id="MBW63329.1"/>
    </source>
</evidence>
<name>A0A2M4CDI9_9DIPT</name>
<keyword evidence="1" id="KW-0732">Signal</keyword>
<protein>
    <submittedName>
        <fullName evidence="2">Putative secreted protein</fullName>
    </submittedName>
</protein>
<feature type="chain" id="PRO_5014805113" evidence="1">
    <location>
        <begin position="29"/>
        <end position="73"/>
    </location>
</feature>
<dbReference type="AlphaFoldDB" id="A0A2M4CDI9"/>